<evidence type="ECO:0000313" key="1">
    <source>
        <dbReference type="Proteomes" id="UP000790787"/>
    </source>
</evidence>
<dbReference type="Proteomes" id="UP000790787">
    <property type="component" value="Chromosome 7"/>
</dbReference>
<organism evidence="1 2">
    <name type="scientific">Nicotiana tabacum</name>
    <name type="common">Common tobacco</name>
    <dbReference type="NCBI Taxonomy" id="4097"/>
    <lineage>
        <taxon>Eukaryota</taxon>
        <taxon>Viridiplantae</taxon>
        <taxon>Streptophyta</taxon>
        <taxon>Embryophyta</taxon>
        <taxon>Tracheophyta</taxon>
        <taxon>Spermatophyta</taxon>
        <taxon>Magnoliopsida</taxon>
        <taxon>eudicotyledons</taxon>
        <taxon>Gunneridae</taxon>
        <taxon>Pentapetalae</taxon>
        <taxon>asterids</taxon>
        <taxon>lamiids</taxon>
        <taxon>Solanales</taxon>
        <taxon>Solanaceae</taxon>
        <taxon>Nicotianoideae</taxon>
        <taxon>Nicotianeae</taxon>
        <taxon>Nicotiana</taxon>
    </lineage>
</organism>
<evidence type="ECO:0000313" key="2">
    <source>
        <dbReference type="RefSeq" id="XP_075074712.1"/>
    </source>
</evidence>
<keyword evidence="1" id="KW-1185">Reference proteome</keyword>
<reference evidence="2" key="2">
    <citation type="submission" date="2025-08" db="UniProtKB">
        <authorList>
            <consortium name="RefSeq"/>
        </authorList>
    </citation>
    <scope>IDENTIFICATION</scope>
    <source>
        <tissue evidence="2">Leaf</tissue>
    </source>
</reference>
<proteinExistence type="predicted"/>
<accession>A0AC58RPQ3</accession>
<protein>
    <submittedName>
        <fullName evidence="2">GDSL esterase/lipase EXL3-like</fullName>
    </submittedName>
</protein>
<sequence length="370" mass="41305">MKFFSCIFVLLSLFVSIVIAVTDQKVAYNVSSIIPAVFVFGDTVVDTVEELGIKELLPPYLDPTLQAKDLITGVCFASAASGYDPQTNAFLPVLSIPKQLELFEEYIEKLKAIVGQVRALEILSNSLFIVITGQVDIQFNPASSLNPSYNQLLVNFASTFLPGLYKLGARKIGVFGVGPIGCLPFYRNTQGGIQRKCVDSLNHKAYSFNNKLSTEINSLINTFPDAKMVYIDFYNFILDLINNPTKYGYKIAQNGCCALAGKLDLLDYCPTAFSKQFDGTCFGTWRRGIIIALSTKKKTGFINGSYVRPHIESPLFDQWEQCNHMVISWILNSLDPDISQSVIYSKTAKRLWDELNQRYGQSNGARMYEV</sequence>
<reference evidence="1" key="1">
    <citation type="journal article" date="2014" name="Nat. Commun.">
        <title>The tobacco genome sequence and its comparison with those of tomato and potato.</title>
        <authorList>
            <person name="Sierro N."/>
            <person name="Battey J.N."/>
            <person name="Ouadi S."/>
            <person name="Bakaher N."/>
            <person name="Bovet L."/>
            <person name="Willig A."/>
            <person name="Goepfert S."/>
            <person name="Peitsch M.C."/>
            <person name="Ivanov N.V."/>
        </authorList>
    </citation>
    <scope>NUCLEOTIDE SEQUENCE [LARGE SCALE GENOMIC DNA]</scope>
</reference>
<gene>
    <name evidence="2" type="primary">LOC107771858</name>
</gene>
<dbReference type="RefSeq" id="XP_075074712.1">
    <property type="nucleotide sequence ID" value="XM_075218611.1"/>
</dbReference>
<name>A0AC58RPQ3_TOBAC</name>